<evidence type="ECO:0000313" key="2">
    <source>
        <dbReference type="Proteomes" id="UP000311713"/>
    </source>
</evidence>
<keyword evidence="2" id="KW-1185">Reference proteome</keyword>
<reference evidence="1 2" key="1">
    <citation type="submission" date="2019-06" db="EMBL/GenBank/DDBJ databases">
        <title>Draft genome of Streptomyces sedi sp. JCM16909.</title>
        <authorList>
            <person name="Klykleung N."/>
            <person name="Tanasupawat S."/>
            <person name="Kudo T."/>
            <person name="Yuki M."/>
            <person name="Ohkuma M."/>
        </authorList>
    </citation>
    <scope>NUCLEOTIDE SEQUENCE [LARGE SCALE GENOMIC DNA]</scope>
    <source>
        <strain evidence="1 2">JCM 16909</strain>
    </source>
</reference>
<organism evidence="1 2">
    <name type="scientific">Streptomyces sedi</name>
    <dbReference type="NCBI Taxonomy" id="555059"/>
    <lineage>
        <taxon>Bacteria</taxon>
        <taxon>Bacillati</taxon>
        <taxon>Actinomycetota</taxon>
        <taxon>Actinomycetes</taxon>
        <taxon>Kitasatosporales</taxon>
        <taxon>Streptomycetaceae</taxon>
        <taxon>Streptomyces</taxon>
    </lineage>
</organism>
<dbReference type="RefSeq" id="WP_139642148.1">
    <property type="nucleotide sequence ID" value="NZ_BAAAZS010000018.1"/>
</dbReference>
<dbReference type="EMBL" id="VDGT01000004">
    <property type="protein sequence ID" value="TNM32279.1"/>
    <property type="molecule type" value="Genomic_DNA"/>
</dbReference>
<comment type="caution">
    <text evidence="1">The sequence shown here is derived from an EMBL/GenBank/DDBJ whole genome shotgun (WGS) entry which is preliminary data.</text>
</comment>
<dbReference type="OrthoDB" id="3637961at2"/>
<evidence type="ECO:0000313" key="1">
    <source>
        <dbReference type="EMBL" id="TNM32279.1"/>
    </source>
</evidence>
<dbReference type="Proteomes" id="UP000311713">
    <property type="component" value="Unassembled WGS sequence"/>
</dbReference>
<sequence length="69" mass="7576">MRAGAERLYPVAPLDGDNDRRFTVGLLFDMARVVEAHGYPPLTRGGDLVELQLALFRFLYGPGLGRADA</sequence>
<accession>A0A5C4VBE9</accession>
<protein>
    <submittedName>
        <fullName evidence="1">Uncharacterized protein</fullName>
    </submittedName>
</protein>
<proteinExistence type="predicted"/>
<name>A0A5C4VBE9_9ACTN</name>
<dbReference type="AlphaFoldDB" id="A0A5C4VBE9"/>
<gene>
    <name evidence="1" type="ORF">FH715_07780</name>
</gene>